<protein>
    <submittedName>
        <fullName evidence="2">Putative secreted protein</fullName>
    </submittedName>
</protein>
<sequence length="144" mass="16426">MEQRWQRYGRSPVWLRTCLVRLVLLENALGQYGHLYGLSPVCVRSWCTRCCLVRQLTAQNWHLKGRSYECIRTWRPRRASSGNDSEQCWHVNALPTVAPPMRRSVCPGARPPTTGSSILQHPVLAFGPALPLRFTYLPPFPVVA</sequence>
<dbReference type="AlphaFoldDB" id="A0A6B0UVJ4"/>
<feature type="chain" id="PRO_5025455853" evidence="1">
    <location>
        <begin position="31"/>
        <end position="144"/>
    </location>
</feature>
<proteinExistence type="predicted"/>
<organism evidence="2">
    <name type="scientific">Ixodes ricinus</name>
    <name type="common">Common tick</name>
    <name type="synonym">Acarus ricinus</name>
    <dbReference type="NCBI Taxonomy" id="34613"/>
    <lineage>
        <taxon>Eukaryota</taxon>
        <taxon>Metazoa</taxon>
        <taxon>Ecdysozoa</taxon>
        <taxon>Arthropoda</taxon>
        <taxon>Chelicerata</taxon>
        <taxon>Arachnida</taxon>
        <taxon>Acari</taxon>
        <taxon>Parasitiformes</taxon>
        <taxon>Ixodida</taxon>
        <taxon>Ixodoidea</taxon>
        <taxon>Ixodidae</taxon>
        <taxon>Ixodinae</taxon>
        <taxon>Ixodes</taxon>
    </lineage>
</organism>
<dbReference type="EMBL" id="GIFC01011225">
    <property type="protein sequence ID" value="MXU93308.1"/>
    <property type="molecule type" value="Transcribed_RNA"/>
</dbReference>
<accession>A0A6B0UVJ4</accession>
<name>A0A6B0UVJ4_IXORI</name>
<evidence type="ECO:0000313" key="2">
    <source>
        <dbReference type="EMBL" id="MXU93308.1"/>
    </source>
</evidence>
<evidence type="ECO:0000256" key="1">
    <source>
        <dbReference type="SAM" id="SignalP"/>
    </source>
</evidence>
<keyword evidence="1" id="KW-0732">Signal</keyword>
<reference evidence="2" key="1">
    <citation type="submission" date="2019-12" db="EMBL/GenBank/DDBJ databases">
        <title>An insight into the sialome of adult female Ixodes ricinus ticks feeding for 6 days.</title>
        <authorList>
            <person name="Perner J."/>
            <person name="Ribeiro J.M.C."/>
        </authorList>
    </citation>
    <scope>NUCLEOTIDE SEQUENCE</scope>
    <source>
        <strain evidence="2">Semi-engorged</strain>
        <tissue evidence="2">Salivary glands</tissue>
    </source>
</reference>
<feature type="signal peptide" evidence="1">
    <location>
        <begin position="1"/>
        <end position="30"/>
    </location>
</feature>